<dbReference type="InterPro" id="IPR031044">
    <property type="entry name" value="Small_Trp_rich"/>
</dbReference>
<proteinExistence type="predicted"/>
<protein>
    <submittedName>
        <fullName evidence="3">Small Trp-rich protein</fullName>
    </submittedName>
</protein>
<accession>A0ABV2IHF5</accession>
<feature type="region of interest" description="Disordered" evidence="1">
    <location>
        <begin position="56"/>
        <end position="76"/>
    </location>
</feature>
<evidence type="ECO:0000256" key="1">
    <source>
        <dbReference type="SAM" id="MobiDB-lite"/>
    </source>
</evidence>
<gene>
    <name evidence="3" type="ORF">ABIC99_000144</name>
</gene>
<dbReference type="EMBL" id="JBEPLS010000001">
    <property type="protein sequence ID" value="MET3602368.1"/>
    <property type="molecule type" value="Genomic_DNA"/>
</dbReference>
<keyword evidence="4" id="KW-1185">Reference proteome</keyword>
<keyword evidence="2" id="KW-0812">Transmembrane</keyword>
<organism evidence="3 4">
    <name type="scientific">Sphaerotilus sulfidivorans</name>
    <dbReference type="NCBI Taxonomy" id="639200"/>
    <lineage>
        <taxon>Bacteria</taxon>
        <taxon>Pseudomonadati</taxon>
        <taxon>Pseudomonadota</taxon>
        <taxon>Betaproteobacteria</taxon>
        <taxon>Burkholderiales</taxon>
        <taxon>Sphaerotilaceae</taxon>
        <taxon>Sphaerotilus</taxon>
    </lineage>
</organism>
<evidence type="ECO:0000256" key="2">
    <source>
        <dbReference type="SAM" id="Phobius"/>
    </source>
</evidence>
<dbReference type="Proteomes" id="UP001549111">
    <property type="component" value="Unassembled WGS sequence"/>
</dbReference>
<sequence>MALMILGLALIALKALGLAPVSGWDWWLVIAPLALAPLWWWFSDLSGRTRRLEEQRHEARRQARRRSTIASLGRRH</sequence>
<evidence type="ECO:0000313" key="4">
    <source>
        <dbReference type="Proteomes" id="UP001549111"/>
    </source>
</evidence>
<comment type="caution">
    <text evidence="3">The sequence shown here is derived from an EMBL/GenBank/DDBJ whole genome shotgun (WGS) entry which is preliminary data.</text>
</comment>
<dbReference type="RefSeq" id="WP_180692750.1">
    <property type="nucleotide sequence ID" value="NZ_CP035708.1"/>
</dbReference>
<dbReference type="NCBIfam" id="TIGR04438">
    <property type="entry name" value="small_Trp_rich"/>
    <property type="match status" value="1"/>
</dbReference>
<feature type="transmembrane region" description="Helical" evidence="2">
    <location>
        <begin position="27"/>
        <end position="42"/>
    </location>
</feature>
<evidence type="ECO:0000313" key="3">
    <source>
        <dbReference type="EMBL" id="MET3602368.1"/>
    </source>
</evidence>
<feature type="compositionally biased region" description="Basic residues" evidence="1">
    <location>
        <begin position="62"/>
        <end position="76"/>
    </location>
</feature>
<keyword evidence="2" id="KW-1133">Transmembrane helix</keyword>
<keyword evidence="2" id="KW-0472">Membrane</keyword>
<reference evidence="3 4" key="1">
    <citation type="submission" date="2024-06" db="EMBL/GenBank/DDBJ databases">
        <title>Genomic Encyclopedia of Type Strains, Phase IV (KMG-IV): sequencing the most valuable type-strain genomes for metagenomic binning, comparative biology and taxonomic classification.</title>
        <authorList>
            <person name="Goeker M."/>
        </authorList>
    </citation>
    <scope>NUCLEOTIDE SEQUENCE [LARGE SCALE GENOMIC DNA]</scope>
    <source>
        <strain evidence="3 4">D-501</strain>
    </source>
</reference>
<name>A0ABV2IHF5_9BURK</name>